<dbReference type="InterPro" id="IPR001849">
    <property type="entry name" value="PH_domain"/>
</dbReference>
<gene>
    <name evidence="2" type="ORF">PROFUN_10771</name>
</gene>
<dbReference type="PANTHER" id="PTHR28630">
    <property type="match status" value="1"/>
</dbReference>
<evidence type="ECO:0000313" key="3">
    <source>
        <dbReference type="Proteomes" id="UP000241769"/>
    </source>
</evidence>
<dbReference type="SUPFAM" id="SSF50729">
    <property type="entry name" value="PH domain-like"/>
    <property type="match status" value="1"/>
</dbReference>
<proteinExistence type="predicted"/>
<dbReference type="AlphaFoldDB" id="A0A2P6NCW4"/>
<reference evidence="2 3" key="1">
    <citation type="journal article" date="2018" name="Genome Biol. Evol.">
        <title>Multiple Roots of Fruiting Body Formation in Amoebozoa.</title>
        <authorList>
            <person name="Hillmann F."/>
            <person name="Forbes G."/>
            <person name="Novohradska S."/>
            <person name="Ferling I."/>
            <person name="Riege K."/>
            <person name="Groth M."/>
            <person name="Westermann M."/>
            <person name="Marz M."/>
            <person name="Spaller T."/>
            <person name="Winckler T."/>
            <person name="Schaap P."/>
            <person name="Glockner G."/>
        </authorList>
    </citation>
    <scope>NUCLEOTIDE SEQUENCE [LARGE SCALE GENOMIC DNA]</scope>
    <source>
        <strain evidence="2 3">Jena</strain>
    </source>
</reference>
<dbReference type="SUPFAM" id="SSF111347">
    <property type="entry name" value="Rap/Ran-GAP"/>
    <property type="match status" value="1"/>
</dbReference>
<dbReference type="CDD" id="cd00821">
    <property type="entry name" value="PH"/>
    <property type="match status" value="1"/>
</dbReference>
<dbReference type="InterPro" id="IPR032801">
    <property type="entry name" value="PXL2A/B/C"/>
</dbReference>
<keyword evidence="3" id="KW-1185">Reference proteome</keyword>
<evidence type="ECO:0000313" key="2">
    <source>
        <dbReference type="EMBL" id="PRP81782.1"/>
    </source>
</evidence>
<dbReference type="InParanoid" id="A0A2P6NCW4"/>
<comment type="caution">
    <text evidence="2">The sequence shown here is derived from an EMBL/GenBank/DDBJ whole genome shotgun (WGS) entry which is preliminary data.</text>
</comment>
<dbReference type="Proteomes" id="UP000241769">
    <property type="component" value="Unassembled WGS sequence"/>
</dbReference>
<sequence>MADRGWTSTSSGRQDLSVVIELLAMISPPKIKVQEQIQKSTSKDGGSFITLRSRSESTTKGFLTDAKRQGWLTVRDVSVLKRKKARWVLLDPFNEYLHFFNKPAGFGSKVKATLRMRECLFAPKGDKIYVNHRDGIKMVLIPANPADHAAWCKAFTAAKKFLDSWDLFLQEVLQGESNRNSIVSQAEAHEAAIDSGFIAINRMDETSKNVTITRRALDAVVDDVNGKSTTLSSLVHPVVPTLIILLRHYGCTLSRQSVSSIIKRQAEITKMGIHMVIVAPGSVDMLSHFAKEYDFQGAMCVDSRRVVYNLFSSAGVSRYAVRQTGYSDLWKRMYDKGYMIKPEEYFDPQQLGGIYLVSPNSGTILNHSERFAGDSMEITMLMSVMQDYVYTNILENYTPYELPPVTWQDVQGERKKDNLIAERRGWNVETGRDKTMYRFIREDVLEHSQYDVSYFKHHFNRKDFSIFIGDINKNIVDVSSVHDPFIIMIRHAAQGAIALLWTSVGIKRYLIGKPHGQTNQEVIRYIKGTDRSLKTLRAYQCKEEDIGPLLVQMEMEELVRECHISLTIRSEADRPALLSLLTLLCQCNDKDLRGEEKVEFTYRGVTVVLHIMPSLERSVSPVCILVTSTAIDLNEVEESPIKSLFTVKKSEGKTWDRYELAVATRDDVTITGPFIPNSVMFGEMSTFRDFLLCKVINSHREMRYKGKQWQESRCQKLRGAVSAGFAGVTSSEYIKHGVSHGTMRNRMSVLSPLSSRRPSTLRGVMPEPPESMMSSYDVLTLPARPKSVRRSILIDHEGDEGSSKGANHFGTAPRKRLNRLSLAFRGSKNLQPHSEVSVRHITLDHEAIREPAQH</sequence>
<dbReference type="SMART" id="SM00233">
    <property type="entry name" value="PH"/>
    <property type="match status" value="1"/>
</dbReference>
<dbReference type="PANTHER" id="PTHR28630:SF3">
    <property type="entry name" value="PEROXIREDOXIN-LIKE 2C"/>
    <property type="match status" value="1"/>
</dbReference>
<dbReference type="GO" id="GO:0051056">
    <property type="term" value="P:regulation of small GTPase mediated signal transduction"/>
    <property type="evidence" value="ECO:0007669"/>
    <property type="project" value="InterPro"/>
</dbReference>
<dbReference type="EMBL" id="MDYQ01000117">
    <property type="protein sequence ID" value="PRP81782.1"/>
    <property type="molecule type" value="Genomic_DNA"/>
</dbReference>
<dbReference type="InterPro" id="IPR035974">
    <property type="entry name" value="Rap/Ran-GAP_sf"/>
</dbReference>
<dbReference type="OrthoDB" id="40334at2759"/>
<feature type="domain" description="PH" evidence="1">
    <location>
        <begin position="66"/>
        <end position="162"/>
    </location>
</feature>
<dbReference type="Gene3D" id="3.40.30.10">
    <property type="entry name" value="Glutaredoxin"/>
    <property type="match status" value="1"/>
</dbReference>
<dbReference type="GO" id="GO:0005096">
    <property type="term" value="F:GTPase activator activity"/>
    <property type="evidence" value="ECO:0007669"/>
    <property type="project" value="InterPro"/>
</dbReference>
<name>A0A2P6NCW4_9EUKA</name>
<evidence type="ECO:0000259" key="1">
    <source>
        <dbReference type="SMART" id="SM00233"/>
    </source>
</evidence>
<organism evidence="2 3">
    <name type="scientific">Planoprotostelium fungivorum</name>
    <dbReference type="NCBI Taxonomy" id="1890364"/>
    <lineage>
        <taxon>Eukaryota</taxon>
        <taxon>Amoebozoa</taxon>
        <taxon>Evosea</taxon>
        <taxon>Variosea</taxon>
        <taxon>Cavosteliida</taxon>
        <taxon>Cavosteliaceae</taxon>
        <taxon>Planoprotostelium</taxon>
    </lineage>
</organism>
<accession>A0A2P6NCW4</accession>
<protein>
    <recommendedName>
        <fullName evidence="1">PH domain-containing protein</fullName>
    </recommendedName>
</protein>